<evidence type="ECO:0000313" key="1">
    <source>
        <dbReference type="EMBL" id="KAL3389928.1"/>
    </source>
</evidence>
<protein>
    <submittedName>
        <fullName evidence="1">Uncharacterized protein</fullName>
    </submittedName>
</protein>
<dbReference type="InterPro" id="IPR051055">
    <property type="entry name" value="PIF1_helicase"/>
</dbReference>
<dbReference type="PANTHER" id="PTHR47642">
    <property type="entry name" value="ATP-DEPENDENT DNA HELICASE"/>
    <property type="match status" value="1"/>
</dbReference>
<gene>
    <name evidence="1" type="ORF">TKK_015283</name>
</gene>
<keyword evidence="2" id="KW-1185">Reference proteome</keyword>
<name>A0ABD2WAI2_9HYME</name>
<dbReference type="Proteomes" id="UP001627154">
    <property type="component" value="Unassembled WGS sequence"/>
</dbReference>
<reference evidence="1 2" key="1">
    <citation type="journal article" date="2024" name="bioRxiv">
        <title>A reference genome for Trichogramma kaykai: A tiny desert-dwelling parasitoid wasp with competing sex-ratio distorters.</title>
        <authorList>
            <person name="Culotta J."/>
            <person name="Lindsey A.R."/>
        </authorList>
    </citation>
    <scope>NUCLEOTIDE SEQUENCE [LARGE SCALE GENOMIC DNA]</scope>
    <source>
        <strain evidence="1 2">KSX58</strain>
    </source>
</reference>
<comment type="caution">
    <text evidence="1">The sequence shown here is derived from an EMBL/GenBank/DDBJ whole genome shotgun (WGS) entry which is preliminary data.</text>
</comment>
<evidence type="ECO:0000313" key="2">
    <source>
        <dbReference type="Proteomes" id="UP001627154"/>
    </source>
</evidence>
<accession>A0ABD2WAI2</accession>
<sequence length="232" mass="27348">MPRTKEEYAINDYMPSLLILWEGNMDAQYVSESSFVISKYISKYGTKGEKGSSDIDFSDIQSNKSLASRLWSFALRVLNHRECGALEAASTLLSIPLHETDRDTVIRWLDVRMIRSRRMKAIEKVKKLQADSTDIFYDSLIDTYYLNRPKELESLCLYDFAKWYDVLSDEPEKKAEYYPLIIIKENGILLEKFCKKRKTPYLINHWKYNPANEPECYYYTFVVIVYAMERRG</sequence>
<organism evidence="1 2">
    <name type="scientific">Trichogramma kaykai</name>
    <dbReference type="NCBI Taxonomy" id="54128"/>
    <lineage>
        <taxon>Eukaryota</taxon>
        <taxon>Metazoa</taxon>
        <taxon>Ecdysozoa</taxon>
        <taxon>Arthropoda</taxon>
        <taxon>Hexapoda</taxon>
        <taxon>Insecta</taxon>
        <taxon>Pterygota</taxon>
        <taxon>Neoptera</taxon>
        <taxon>Endopterygota</taxon>
        <taxon>Hymenoptera</taxon>
        <taxon>Apocrita</taxon>
        <taxon>Proctotrupomorpha</taxon>
        <taxon>Chalcidoidea</taxon>
        <taxon>Trichogrammatidae</taxon>
        <taxon>Trichogramma</taxon>
    </lineage>
</organism>
<dbReference type="PANTHER" id="PTHR47642:SF5">
    <property type="entry name" value="ATP-DEPENDENT DNA HELICASE"/>
    <property type="match status" value="1"/>
</dbReference>
<dbReference type="AlphaFoldDB" id="A0ABD2WAI2"/>
<dbReference type="EMBL" id="JBJJXI010000122">
    <property type="protein sequence ID" value="KAL3389928.1"/>
    <property type="molecule type" value="Genomic_DNA"/>
</dbReference>
<proteinExistence type="predicted"/>